<evidence type="ECO:0000313" key="1">
    <source>
        <dbReference type="EMBL" id="MVT09527.1"/>
    </source>
</evidence>
<protein>
    <submittedName>
        <fullName evidence="1">Uncharacterized protein</fullName>
    </submittedName>
</protein>
<name>A0A7K1U590_9BACT</name>
<keyword evidence="2" id="KW-1185">Reference proteome</keyword>
<dbReference type="EMBL" id="WRXN01000006">
    <property type="protein sequence ID" value="MVT09527.1"/>
    <property type="molecule type" value="Genomic_DNA"/>
</dbReference>
<dbReference type="InterPro" id="IPR029055">
    <property type="entry name" value="Ntn_hydrolases_N"/>
</dbReference>
<dbReference type="SUPFAM" id="SSF56235">
    <property type="entry name" value="N-terminal nucleophile aminohydrolases (Ntn hydrolases)"/>
    <property type="match status" value="1"/>
</dbReference>
<reference evidence="1 2" key="1">
    <citation type="submission" date="2019-12" db="EMBL/GenBank/DDBJ databases">
        <title>Chitinophaga sp. strain ysch24 (GDMCC 1.1355), whole genome shotgun sequence.</title>
        <authorList>
            <person name="Zhang X."/>
        </authorList>
    </citation>
    <scope>NUCLEOTIDE SEQUENCE [LARGE SCALE GENOMIC DNA]</scope>
    <source>
        <strain evidence="2">ysch24</strain>
    </source>
</reference>
<gene>
    <name evidence="1" type="ORF">GO493_14760</name>
</gene>
<dbReference type="RefSeq" id="WP_157306977.1">
    <property type="nucleotide sequence ID" value="NZ_WRXN01000006.1"/>
</dbReference>
<sequence>MTLISRANTFKVPFITGDLVLSSKKKTPFVPPTINYDVSTLLNDEDIKYFPNDMAQKIYIITPHLILAMAGVVAEMKAFLKDLKIRCSYYNDLQPEHIHQFLKEYDLRKNYSGSAFFMMLSNHGDNNKLQVSHFDSGEWDELNTPIFNDLSSIGSGSETFNLWASQEINFETTSTLGNPDYALTVSVCQAARLLGIERVTLATIKKAWGAGYEVAFYTGTHFIKLDEIVYLIFECAYDEEGNISDPVLTKAMYYYYYPEILRITSLDILEAQVIEKGSQLEIRGQRIQVGYFDIPSLDIGIIQSSDNLPDDLSFYTERVAASIVVTQKEAGIYDMAFFNEGRDGFVKFQSNESFTVSLPTEIMEKMRAGAKKAFLKV</sequence>
<organism evidence="1 2">
    <name type="scientific">Chitinophaga tropicalis</name>
    <dbReference type="NCBI Taxonomy" id="2683588"/>
    <lineage>
        <taxon>Bacteria</taxon>
        <taxon>Pseudomonadati</taxon>
        <taxon>Bacteroidota</taxon>
        <taxon>Chitinophagia</taxon>
        <taxon>Chitinophagales</taxon>
        <taxon>Chitinophagaceae</taxon>
        <taxon>Chitinophaga</taxon>
    </lineage>
</organism>
<dbReference type="Gene3D" id="3.60.20.10">
    <property type="entry name" value="Glutamine Phosphoribosylpyrophosphate, subunit 1, domain 1"/>
    <property type="match status" value="1"/>
</dbReference>
<proteinExistence type="predicted"/>
<accession>A0A7K1U590</accession>
<comment type="caution">
    <text evidence="1">The sequence shown here is derived from an EMBL/GenBank/DDBJ whole genome shotgun (WGS) entry which is preliminary data.</text>
</comment>
<dbReference type="Proteomes" id="UP000461730">
    <property type="component" value="Unassembled WGS sequence"/>
</dbReference>
<dbReference type="AlphaFoldDB" id="A0A7K1U590"/>
<evidence type="ECO:0000313" key="2">
    <source>
        <dbReference type="Proteomes" id="UP000461730"/>
    </source>
</evidence>